<feature type="transmembrane region" description="Helical" evidence="1">
    <location>
        <begin position="20"/>
        <end position="49"/>
    </location>
</feature>
<dbReference type="Pfam" id="PF07963">
    <property type="entry name" value="N_methyl"/>
    <property type="match status" value="1"/>
</dbReference>
<comment type="caution">
    <text evidence="2">The sequence shown here is derived from an EMBL/GenBank/DDBJ whole genome shotgun (WGS) entry which is preliminary data.</text>
</comment>
<keyword evidence="1" id="KW-0472">Membrane</keyword>
<keyword evidence="3" id="KW-1185">Reference proteome</keyword>
<dbReference type="InterPro" id="IPR045584">
    <property type="entry name" value="Pilin-like"/>
</dbReference>
<dbReference type="Proteomes" id="UP000631421">
    <property type="component" value="Unassembled WGS sequence"/>
</dbReference>
<evidence type="ECO:0000313" key="2">
    <source>
        <dbReference type="EMBL" id="MBD2148732.1"/>
    </source>
</evidence>
<dbReference type="InterPro" id="IPR012902">
    <property type="entry name" value="N_methyl_site"/>
</dbReference>
<dbReference type="AlphaFoldDB" id="A0A926Z4N1"/>
<protein>
    <submittedName>
        <fullName evidence="2">Type II secretion system protein</fullName>
    </submittedName>
</protein>
<dbReference type="NCBIfam" id="TIGR02532">
    <property type="entry name" value="IV_pilin_GFxxxE"/>
    <property type="match status" value="1"/>
</dbReference>
<accession>A0A926Z4N1</accession>
<sequence>MMRMRNNYRQRRDRVHAGIYNNLGFTLLEVLVVMVIAGILAAIAAPSWLGFLNNQRLTSAQSTALSTLRLAQSNAKRTQTMWQATFRNTPNVSQYAVHQSPPSSMTAEYWDSLPWQNFDQGVRIVDNTESQPRTTLTKLTAVPEPDIYRVQFKPQGNPNGIGELGRITFANRAGGDRKRCVIISTLLGSMRLAENSSCNQ</sequence>
<keyword evidence="1" id="KW-1133">Transmembrane helix</keyword>
<evidence type="ECO:0000313" key="3">
    <source>
        <dbReference type="Proteomes" id="UP000631421"/>
    </source>
</evidence>
<dbReference type="RefSeq" id="WP_190349074.1">
    <property type="nucleotide sequence ID" value="NZ_JACJPY010000002.1"/>
</dbReference>
<dbReference type="EMBL" id="JACJPY010000002">
    <property type="protein sequence ID" value="MBD2148732.1"/>
    <property type="molecule type" value="Genomic_DNA"/>
</dbReference>
<keyword evidence="1" id="KW-0812">Transmembrane</keyword>
<proteinExistence type="predicted"/>
<evidence type="ECO:0000256" key="1">
    <source>
        <dbReference type="SAM" id="Phobius"/>
    </source>
</evidence>
<reference evidence="2" key="2">
    <citation type="submission" date="2020-08" db="EMBL/GenBank/DDBJ databases">
        <authorList>
            <person name="Chen M."/>
            <person name="Teng W."/>
            <person name="Zhao L."/>
            <person name="Hu C."/>
            <person name="Zhou Y."/>
            <person name="Han B."/>
            <person name="Song L."/>
            <person name="Shu W."/>
        </authorList>
    </citation>
    <scope>NUCLEOTIDE SEQUENCE</scope>
    <source>
        <strain evidence="2">FACHB-1277</strain>
    </source>
</reference>
<reference evidence="2" key="1">
    <citation type="journal article" date="2015" name="ISME J.">
        <title>Draft Genome Sequence of Streptomyces incarnatus NRRL8089, which Produces the Nucleoside Antibiotic Sinefungin.</title>
        <authorList>
            <person name="Oshima K."/>
            <person name="Hattori M."/>
            <person name="Shimizu H."/>
            <person name="Fukuda K."/>
            <person name="Nemoto M."/>
            <person name="Inagaki K."/>
            <person name="Tamura T."/>
        </authorList>
    </citation>
    <scope>NUCLEOTIDE SEQUENCE</scope>
    <source>
        <strain evidence="2">FACHB-1277</strain>
    </source>
</reference>
<organism evidence="2 3">
    <name type="scientific">Pseudanabaena cinerea FACHB-1277</name>
    <dbReference type="NCBI Taxonomy" id="2949581"/>
    <lineage>
        <taxon>Bacteria</taxon>
        <taxon>Bacillati</taxon>
        <taxon>Cyanobacteriota</taxon>
        <taxon>Cyanophyceae</taxon>
        <taxon>Pseudanabaenales</taxon>
        <taxon>Pseudanabaenaceae</taxon>
        <taxon>Pseudanabaena</taxon>
        <taxon>Pseudanabaena cinerea</taxon>
    </lineage>
</organism>
<dbReference type="Gene3D" id="3.30.700.10">
    <property type="entry name" value="Glycoprotein, Type 4 Pilin"/>
    <property type="match status" value="1"/>
</dbReference>
<gene>
    <name evidence="2" type="ORF">H6F44_01105</name>
</gene>
<name>A0A926Z4N1_9CYAN</name>
<dbReference type="SUPFAM" id="SSF54523">
    <property type="entry name" value="Pili subunits"/>
    <property type="match status" value="1"/>
</dbReference>